<organism evidence="3 4">
    <name type="scientific">Xenoophorus captivus</name>
    <dbReference type="NCBI Taxonomy" id="1517983"/>
    <lineage>
        <taxon>Eukaryota</taxon>
        <taxon>Metazoa</taxon>
        <taxon>Chordata</taxon>
        <taxon>Craniata</taxon>
        <taxon>Vertebrata</taxon>
        <taxon>Euteleostomi</taxon>
        <taxon>Actinopterygii</taxon>
        <taxon>Neopterygii</taxon>
        <taxon>Teleostei</taxon>
        <taxon>Neoteleostei</taxon>
        <taxon>Acanthomorphata</taxon>
        <taxon>Ovalentaria</taxon>
        <taxon>Atherinomorphae</taxon>
        <taxon>Cyprinodontiformes</taxon>
        <taxon>Goodeidae</taxon>
        <taxon>Xenoophorus</taxon>
    </lineage>
</organism>
<reference evidence="3 4" key="1">
    <citation type="submission" date="2021-06" db="EMBL/GenBank/DDBJ databases">
        <authorList>
            <person name="Palmer J.M."/>
        </authorList>
    </citation>
    <scope>NUCLEOTIDE SEQUENCE [LARGE SCALE GENOMIC DNA]</scope>
    <source>
        <strain evidence="3 4">XC_2019</strain>
        <tissue evidence="3">Muscle</tissue>
    </source>
</reference>
<sequence>RPADQTHFKGTDVKVDIFTALFHSLLCSSLLFKTREKLSRHTNHEENRVLQGELARLEDLLAHSRADRDELAIKYGAISERVRTTD</sequence>
<evidence type="ECO:0000313" key="4">
    <source>
        <dbReference type="Proteomes" id="UP001434883"/>
    </source>
</evidence>
<keyword evidence="1" id="KW-0175">Coiled coil</keyword>
<proteinExistence type="predicted"/>
<keyword evidence="2" id="KW-0472">Membrane</keyword>
<feature type="non-terminal residue" evidence="3">
    <location>
        <position position="1"/>
    </location>
</feature>
<protein>
    <submittedName>
        <fullName evidence="3">Uncharacterized protein</fullName>
    </submittedName>
</protein>
<feature type="coiled-coil region" evidence="1">
    <location>
        <begin position="47"/>
        <end position="74"/>
    </location>
</feature>
<keyword evidence="2" id="KW-1133">Transmembrane helix</keyword>
<evidence type="ECO:0000256" key="2">
    <source>
        <dbReference type="SAM" id="Phobius"/>
    </source>
</evidence>
<dbReference type="EMBL" id="JAHRIN010059537">
    <property type="protein sequence ID" value="MEQ2212214.1"/>
    <property type="molecule type" value="Genomic_DNA"/>
</dbReference>
<name>A0ABV0RVJ5_9TELE</name>
<dbReference type="Proteomes" id="UP001434883">
    <property type="component" value="Unassembled WGS sequence"/>
</dbReference>
<feature type="transmembrane region" description="Helical" evidence="2">
    <location>
        <begin position="15"/>
        <end position="32"/>
    </location>
</feature>
<evidence type="ECO:0000256" key="1">
    <source>
        <dbReference type="SAM" id="Coils"/>
    </source>
</evidence>
<comment type="caution">
    <text evidence="3">The sequence shown here is derived from an EMBL/GenBank/DDBJ whole genome shotgun (WGS) entry which is preliminary data.</text>
</comment>
<keyword evidence="4" id="KW-1185">Reference proteome</keyword>
<evidence type="ECO:0000313" key="3">
    <source>
        <dbReference type="EMBL" id="MEQ2212214.1"/>
    </source>
</evidence>
<accession>A0ABV0RVJ5</accession>
<keyword evidence="2" id="KW-0812">Transmembrane</keyword>
<gene>
    <name evidence="3" type="ORF">XENOCAPTIV_027591</name>
</gene>